<proteinExistence type="inferred from homology"/>
<protein>
    <recommendedName>
        <fullName evidence="3">Co-chaperonin GroES</fullName>
    </recommendedName>
    <alternativeName>
        <fullName evidence="3">10 kDa chaperonin</fullName>
    </alternativeName>
    <alternativeName>
        <fullName evidence="3">Chaperonin-10</fullName>
        <shortName evidence="3">Cpn10</shortName>
    </alternativeName>
</protein>
<dbReference type="GO" id="GO:0044183">
    <property type="term" value="F:protein folding chaperone"/>
    <property type="evidence" value="ECO:0007669"/>
    <property type="project" value="InterPro"/>
</dbReference>
<dbReference type="Proteomes" id="UP000178315">
    <property type="component" value="Unassembled WGS sequence"/>
</dbReference>
<dbReference type="EMBL" id="MHJU01000026">
    <property type="protein sequence ID" value="OGY72690.1"/>
    <property type="molecule type" value="Genomic_DNA"/>
</dbReference>
<comment type="subunit">
    <text evidence="3">Heptamer of 7 subunits arranged in a ring. Interacts with the chaperonin GroEL.</text>
</comment>
<dbReference type="GO" id="GO:0005737">
    <property type="term" value="C:cytoplasm"/>
    <property type="evidence" value="ECO:0007669"/>
    <property type="project" value="UniProtKB-SubCell"/>
</dbReference>
<dbReference type="InterPro" id="IPR037124">
    <property type="entry name" value="Chaperonin_GroES_sf"/>
</dbReference>
<dbReference type="AlphaFoldDB" id="A0A1G2A9G3"/>
<evidence type="ECO:0000256" key="1">
    <source>
        <dbReference type="ARBA" id="ARBA00006975"/>
    </source>
</evidence>
<evidence type="ECO:0000256" key="2">
    <source>
        <dbReference type="ARBA" id="ARBA00023186"/>
    </source>
</evidence>
<dbReference type="HAMAP" id="MF_00580">
    <property type="entry name" value="CH10"/>
    <property type="match status" value="1"/>
</dbReference>
<dbReference type="FunFam" id="2.30.33.40:FF:000001">
    <property type="entry name" value="10 kDa chaperonin"/>
    <property type="match status" value="1"/>
</dbReference>
<dbReference type="Pfam" id="PF00166">
    <property type="entry name" value="Cpn10"/>
    <property type="match status" value="1"/>
</dbReference>
<evidence type="ECO:0000313" key="6">
    <source>
        <dbReference type="Proteomes" id="UP000178315"/>
    </source>
</evidence>
<name>A0A1G2A9G3_9BACT</name>
<dbReference type="GO" id="GO:0051082">
    <property type="term" value="F:unfolded protein binding"/>
    <property type="evidence" value="ECO:0007669"/>
    <property type="project" value="TreeGrafter"/>
</dbReference>
<dbReference type="GO" id="GO:0005524">
    <property type="term" value="F:ATP binding"/>
    <property type="evidence" value="ECO:0007669"/>
    <property type="project" value="InterPro"/>
</dbReference>
<keyword evidence="3" id="KW-0963">Cytoplasm</keyword>
<accession>A0A1G2A9G3</accession>
<evidence type="ECO:0000256" key="4">
    <source>
        <dbReference type="RuleBase" id="RU000535"/>
    </source>
</evidence>
<dbReference type="Gene3D" id="2.30.33.40">
    <property type="entry name" value="GroES chaperonin"/>
    <property type="match status" value="1"/>
</dbReference>
<comment type="subcellular location">
    <subcellularLocation>
        <location evidence="3">Cytoplasm</location>
    </subcellularLocation>
</comment>
<dbReference type="InterPro" id="IPR011032">
    <property type="entry name" value="GroES-like_sf"/>
</dbReference>
<sequence>MPKLIPLNDRVIVKAKSKQDITKSGIVLPDTVDKDRPEQGEVIAAGPGKLLENGVREPIGVKVGQTILFTKYAPNEVKVEEGGKEVEYLVISASDILAIVE</sequence>
<dbReference type="InterPro" id="IPR020818">
    <property type="entry name" value="Chaperonin_GroES"/>
</dbReference>
<comment type="similarity">
    <text evidence="1 3 4">Belongs to the GroES chaperonin family.</text>
</comment>
<gene>
    <name evidence="3" type="primary">groES</name>
    <name evidence="3" type="synonym">groS</name>
    <name evidence="5" type="ORF">A3H61_01725</name>
</gene>
<dbReference type="GO" id="GO:0051087">
    <property type="term" value="F:protein-folding chaperone binding"/>
    <property type="evidence" value="ECO:0007669"/>
    <property type="project" value="TreeGrafter"/>
</dbReference>
<organism evidence="5 6">
    <name type="scientific">Candidatus Jacksonbacteria bacterium RIFCSPLOWO2_02_FULL_44_20</name>
    <dbReference type="NCBI Taxonomy" id="1798460"/>
    <lineage>
        <taxon>Bacteria</taxon>
        <taxon>Candidatus Jacksoniibacteriota</taxon>
    </lineage>
</organism>
<dbReference type="PANTHER" id="PTHR10772:SF58">
    <property type="entry name" value="CO-CHAPERONIN GROES"/>
    <property type="match status" value="1"/>
</dbReference>
<dbReference type="SUPFAM" id="SSF50129">
    <property type="entry name" value="GroES-like"/>
    <property type="match status" value="1"/>
</dbReference>
<dbReference type="PANTHER" id="PTHR10772">
    <property type="entry name" value="10 KDA HEAT SHOCK PROTEIN"/>
    <property type="match status" value="1"/>
</dbReference>
<evidence type="ECO:0000256" key="3">
    <source>
        <dbReference type="HAMAP-Rule" id="MF_00580"/>
    </source>
</evidence>
<dbReference type="CDD" id="cd00320">
    <property type="entry name" value="cpn10"/>
    <property type="match status" value="1"/>
</dbReference>
<evidence type="ECO:0000313" key="5">
    <source>
        <dbReference type="EMBL" id="OGY72690.1"/>
    </source>
</evidence>
<dbReference type="PROSITE" id="PS00681">
    <property type="entry name" value="CHAPERONINS_CPN10"/>
    <property type="match status" value="1"/>
</dbReference>
<reference evidence="5 6" key="1">
    <citation type="journal article" date="2016" name="Nat. Commun.">
        <title>Thousands of microbial genomes shed light on interconnected biogeochemical processes in an aquifer system.</title>
        <authorList>
            <person name="Anantharaman K."/>
            <person name="Brown C.T."/>
            <person name="Hug L.A."/>
            <person name="Sharon I."/>
            <person name="Castelle C.J."/>
            <person name="Probst A.J."/>
            <person name="Thomas B.C."/>
            <person name="Singh A."/>
            <person name="Wilkins M.J."/>
            <person name="Karaoz U."/>
            <person name="Brodie E.L."/>
            <person name="Williams K.H."/>
            <person name="Hubbard S.S."/>
            <person name="Banfield J.F."/>
        </authorList>
    </citation>
    <scope>NUCLEOTIDE SEQUENCE [LARGE SCALE GENOMIC DNA]</scope>
</reference>
<comment type="caution">
    <text evidence="5">The sequence shown here is derived from an EMBL/GenBank/DDBJ whole genome shotgun (WGS) entry which is preliminary data.</text>
</comment>
<dbReference type="InterPro" id="IPR018369">
    <property type="entry name" value="Chaprnonin_Cpn10_CS"/>
</dbReference>
<dbReference type="GO" id="GO:0046872">
    <property type="term" value="F:metal ion binding"/>
    <property type="evidence" value="ECO:0007669"/>
    <property type="project" value="TreeGrafter"/>
</dbReference>
<keyword evidence="2 3" id="KW-0143">Chaperone</keyword>
<dbReference type="PRINTS" id="PR00297">
    <property type="entry name" value="CHAPERONIN10"/>
</dbReference>
<comment type="function">
    <text evidence="3 4">Together with the chaperonin GroEL, plays an essential role in assisting protein folding. The GroEL-GroES system forms a nano-cage that allows encapsulation of the non-native substrate proteins and provides a physical environment optimized to promote and accelerate protein folding. GroES binds to the apical surface of the GroEL ring, thereby capping the opening of the GroEL channel.</text>
</comment>
<dbReference type="SMART" id="SM00883">
    <property type="entry name" value="Cpn10"/>
    <property type="match status" value="1"/>
</dbReference>